<evidence type="ECO:0000313" key="4">
    <source>
        <dbReference type="EMBL" id="SCM78165.1"/>
    </source>
</evidence>
<dbReference type="Gene3D" id="3.20.20.450">
    <property type="entry name" value="EAL domain"/>
    <property type="match status" value="1"/>
</dbReference>
<dbReference type="PROSITE" id="PS50883">
    <property type="entry name" value="EAL"/>
    <property type="match status" value="1"/>
</dbReference>
<evidence type="ECO:0000259" key="3">
    <source>
        <dbReference type="PROSITE" id="PS50887"/>
    </source>
</evidence>
<dbReference type="RefSeq" id="WP_288197921.1">
    <property type="nucleotide sequence ID" value="NZ_LT608334.1"/>
</dbReference>
<dbReference type="CDD" id="cd01949">
    <property type="entry name" value="GGDEF"/>
    <property type="match status" value="1"/>
</dbReference>
<dbReference type="EMBL" id="FMJD01000010">
    <property type="protein sequence ID" value="SCM78165.1"/>
    <property type="molecule type" value="Genomic_DNA"/>
</dbReference>
<evidence type="ECO:0000256" key="1">
    <source>
        <dbReference type="SAM" id="Phobius"/>
    </source>
</evidence>
<feature type="transmembrane region" description="Helical" evidence="1">
    <location>
        <begin position="251"/>
        <end position="272"/>
    </location>
</feature>
<dbReference type="SMART" id="SM00267">
    <property type="entry name" value="GGDEF"/>
    <property type="match status" value="1"/>
</dbReference>
<dbReference type="Pfam" id="PF00990">
    <property type="entry name" value="GGDEF"/>
    <property type="match status" value="1"/>
</dbReference>
<evidence type="ECO:0000259" key="2">
    <source>
        <dbReference type="PROSITE" id="PS50883"/>
    </source>
</evidence>
<dbReference type="InterPro" id="IPR000160">
    <property type="entry name" value="GGDEF_dom"/>
</dbReference>
<dbReference type="SUPFAM" id="SSF55073">
    <property type="entry name" value="Nucleotide cyclase"/>
    <property type="match status" value="1"/>
</dbReference>
<reference evidence="4" key="1">
    <citation type="submission" date="2016-08" db="EMBL/GenBank/DDBJ databases">
        <authorList>
            <person name="Seilhamer J.J."/>
        </authorList>
    </citation>
    <scope>NUCLEOTIDE SEQUENCE</scope>
    <source>
        <strain evidence="4">86</strain>
    </source>
</reference>
<dbReference type="PROSITE" id="PS50887">
    <property type="entry name" value="GGDEF"/>
    <property type="match status" value="1"/>
</dbReference>
<dbReference type="Gene3D" id="3.30.70.270">
    <property type="match status" value="1"/>
</dbReference>
<dbReference type="PANTHER" id="PTHR44757:SF2">
    <property type="entry name" value="BIOFILM ARCHITECTURE MAINTENANCE PROTEIN MBAA"/>
    <property type="match status" value="1"/>
</dbReference>
<feature type="transmembrane region" description="Helical" evidence="1">
    <location>
        <begin position="14"/>
        <end position="37"/>
    </location>
</feature>
<organism evidence="4">
    <name type="scientific">uncultured Pleomorphomonas sp</name>
    <dbReference type="NCBI Taxonomy" id="442121"/>
    <lineage>
        <taxon>Bacteria</taxon>
        <taxon>Pseudomonadati</taxon>
        <taxon>Pseudomonadota</taxon>
        <taxon>Alphaproteobacteria</taxon>
        <taxon>Hyphomicrobiales</taxon>
        <taxon>Pleomorphomonadaceae</taxon>
        <taxon>Pleomorphomonas</taxon>
        <taxon>environmental samples</taxon>
    </lineage>
</organism>
<name>A0A212LKV0_9HYPH</name>
<gene>
    <name evidence="4" type="ORF">KL86PLE_60487</name>
</gene>
<feature type="domain" description="EAL" evidence="2">
    <location>
        <begin position="458"/>
        <end position="706"/>
    </location>
</feature>
<dbReference type="InterPro" id="IPR035919">
    <property type="entry name" value="EAL_sf"/>
</dbReference>
<dbReference type="InterPro" id="IPR043128">
    <property type="entry name" value="Rev_trsase/Diguanyl_cyclase"/>
</dbReference>
<dbReference type="InterPro" id="IPR029787">
    <property type="entry name" value="Nucleotide_cyclase"/>
</dbReference>
<keyword evidence="1 4" id="KW-0812">Transmembrane</keyword>
<dbReference type="SMART" id="SM00052">
    <property type="entry name" value="EAL"/>
    <property type="match status" value="1"/>
</dbReference>
<dbReference type="CDD" id="cd01948">
    <property type="entry name" value="EAL"/>
    <property type="match status" value="1"/>
</dbReference>
<dbReference type="AlphaFoldDB" id="A0A212LKV0"/>
<sequence>MIALFFVNRRWMEFVFGVVVPTVLTALAAAAVVYLAMARMAAEVNDIDRRGIAQVVDVLKDEALARMGLAASEFSAWNAAALDEGDAGLAGGDLRLPAESSRFFDTLLVVDAEGMPIRAFHGGRAAGPDGIGISRADVAALVAAARHEPQRPATGFVQSRLGPLVAGVREIEPPAGVPRTGPPRYLLVGRPMTGTEFTAMADALGVRHLAFGPAPVGANAVPLTSAAGTLLGSIGWEPRVSGTEAMERARLPVLGVLGLLFVVMGVLVVTIWKMMSGLRHDETAARHAASHDPLSGLPNRASFHQRLAEAYAGPDPAIAVLFADLDGFKEVNDTYGHDVGDRLIRAAAAGFRALVGGDGTLARLGGDEFAVVVEGGDAAERARGLGESFVDFLDEAFDFEGRTVKVGCSVGVAADADGRLTPGELVRRADVAMYVAKAGGKNRVDLYDAGMDADRHARATLAAELREAASSDGLQVHYQPVISAKTGSIAAVEALVRWIRPAGPVSPAVFLAIAEEAGMSDLIGTYVLRRVARDARAFGGLKMVVNVFAAQFRDPGFPDALAAILEASGMPPDRLELDITESFLASEPERARRSVEALHALGVSVALDDFGTGFSSVAYLRRFAFDKVKIDRSVVIDVIRDPASQSLVQAAVALAETLGAEVTAEGIEMAEEAEALKEAGCHELQGYYFGAPTVRSEILRRIARERQAAEQLLA</sequence>
<keyword evidence="1" id="KW-0472">Membrane</keyword>
<dbReference type="InterPro" id="IPR001633">
    <property type="entry name" value="EAL_dom"/>
</dbReference>
<feature type="domain" description="GGDEF" evidence="3">
    <location>
        <begin position="316"/>
        <end position="449"/>
    </location>
</feature>
<dbReference type="SUPFAM" id="SSF141868">
    <property type="entry name" value="EAL domain-like"/>
    <property type="match status" value="1"/>
</dbReference>
<dbReference type="NCBIfam" id="TIGR00254">
    <property type="entry name" value="GGDEF"/>
    <property type="match status" value="1"/>
</dbReference>
<protein>
    <submittedName>
        <fullName evidence="4">Putative Transmembrane sensory box GGDEF/EAL family protein</fullName>
    </submittedName>
</protein>
<dbReference type="InterPro" id="IPR052155">
    <property type="entry name" value="Biofilm_reg_signaling"/>
</dbReference>
<accession>A0A212LKV0</accession>
<dbReference type="PANTHER" id="PTHR44757">
    <property type="entry name" value="DIGUANYLATE CYCLASE DGCP"/>
    <property type="match status" value="1"/>
</dbReference>
<dbReference type="Pfam" id="PF00563">
    <property type="entry name" value="EAL"/>
    <property type="match status" value="1"/>
</dbReference>
<keyword evidence="1" id="KW-1133">Transmembrane helix</keyword>
<proteinExistence type="predicted"/>